<dbReference type="AlphaFoldDB" id="A0A0F8YPY3"/>
<evidence type="ECO:0000313" key="1">
    <source>
        <dbReference type="EMBL" id="KKK83427.1"/>
    </source>
</evidence>
<proteinExistence type="predicted"/>
<reference evidence="1" key="1">
    <citation type="journal article" date="2015" name="Nature">
        <title>Complex archaea that bridge the gap between prokaryotes and eukaryotes.</title>
        <authorList>
            <person name="Spang A."/>
            <person name="Saw J.H."/>
            <person name="Jorgensen S.L."/>
            <person name="Zaremba-Niedzwiedzka K."/>
            <person name="Martijn J."/>
            <person name="Lind A.E."/>
            <person name="van Eijk R."/>
            <person name="Schleper C."/>
            <person name="Guy L."/>
            <person name="Ettema T.J."/>
        </authorList>
    </citation>
    <scope>NUCLEOTIDE SEQUENCE</scope>
</reference>
<dbReference type="EMBL" id="LAZR01052226">
    <property type="protein sequence ID" value="KKK83427.1"/>
    <property type="molecule type" value="Genomic_DNA"/>
</dbReference>
<name>A0A0F8YPY3_9ZZZZ</name>
<accession>A0A0F8YPY3</accession>
<gene>
    <name evidence="1" type="ORF">LCGC14_2793500</name>
</gene>
<organism evidence="1">
    <name type="scientific">marine sediment metagenome</name>
    <dbReference type="NCBI Taxonomy" id="412755"/>
    <lineage>
        <taxon>unclassified sequences</taxon>
        <taxon>metagenomes</taxon>
        <taxon>ecological metagenomes</taxon>
    </lineage>
</organism>
<sequence length="161" mass="17816">MSRMKDSLLWLALAITLVLVFLVNQHEDEVMVSDGLAPAPRVAVTPQQPLTTEHEPRFFRDTLEASNVDIFAVAKPVEENIPTQQRDAAPPTPANPFTYIGKLVEAGEVSIFLTNGREKFVVKKGDIVDSNWKVITIQATEMELLNLPTHSSVRVQIGALL</sequence>
<protein>
    <submittedName>
        <fullName evidence="1">Uncharacterized protein</fullName>
    </submittedName>
</protein>
<comment type="caution">
    <text evidence="1">The sequence shown here is derived from an EMBL/GenBank/DDBJ whole genome shotgun (WGS) entry which is preliminary data.</text>
</comment>